<organism evidence="5 6">
    <name type="scientific">Embleya hyalina</name>
    <dbReference type="NCBI Taxonomy" id="516124"/>
    <lineage>
        <taxon>Bacteria</taxon>
        <taxon>Bacillati</taxon>
        <taxon>Actinomycetota</taxon>
        <taxon>Actinomycetes</taxon>
        <taxon>Kitasatosporales</taxon>
        <taxon>Streptomycetaceae</taxon>
        <taxon>Embleya</taxon>
    </lineage>
</organism>
<dbReference type="Gene3D" id="3.30.70.2650">
    <property type="match status" value="1"/>
</dbReference>
<feature type="domain" description="Transcriptional repressor PaaX-like N-terminal" evidence="2">
    <location>
        <begin position="19"/>
        <end position="87"/>
    </location>
</feature>
<dbReference type="EMBL" id="BIFH01000022">
    <property type="protein sequence ID" value="GCD97016.1"/>
    <property type="molecule type" value="Genomic_DNA"/>
</dbReference>
<dbReference type="InterPro" id="IPR011965">
    <property type="entry name" value="PaaX_trns_reg"/>
</dbReference>
<reference evidence="5 6" key="1">
    <citation type="submission" date="2018-12" db="EMBL/GenBank/DDBJ databases">
        <title>Draft genome sequence of Embleya hyalina NBRC 13850T.</title>
        <authorList>
            <person name="Komaki H."/>
            <person name="Hosoyama A."/>
            <person name="Kimura A."/>
            <person name="Ichikawa N."/>
            <person name="Tamura T."/>
        </authorList>
    </citation>
    <scope>NUCLEOTIDE SEQUENCE [LARGE SCALE GENOMIC DNA]</scope>
    <source>
        <strain evidence="5 6">NBRC 13850</strain>
    </source>
</reference>
<dbReference type="Proteomes" id="UP000286931">
    <property type="component" value="Unassembled WGS sequence"/>
</dbReference>
<dbReference type="PANTHER" id="PTHR30319:SF1">
    <property type="entry name" value="TRANSCRIPTIONAL REPRESSOR PAAX"/>
    <property type="match status" value="1"/>
</dbReference>
<feature type="region of interest" description="Disordered" evidence="1">
    <location>
        <begin position="278"/>
        <end position="301"/>
    </location>
</feature>
<evidence type="ECO:0000259" key="2">
    <source>
        <dbReference type="Pfam" id="PF07848"/>
    </source>
</evidence>
<dbReference type="RefSeq" id="WP_160161524.1">
    <property type="nucleotide sequence ID" value="NZ_BIFH01000022.1"/>
</dbReference>
<gene>
    <name evidence="5" type="primary">paaX_1</name>
    <name evidence="5" type="ORF">EHYA_04703</name>
</gene>
<name>A0A401YQZ4_9ACTN</name>
<dbReference type="InterPro" id="IPR012906">
    <property type="entry name" value="PaaX-like_N"/>
</dbReference>
<dbReference type="PANTHER" id="PTHR30319">
    <property type="entry name" value="PHENYLACETIC ACID REGULATOR-RELATED TRANSCRIPTIONAL REPRESSOR"/>
    <property type="match status" value="1"/>
</dbReference>
<evidence type="ECO:0000313" key="6">
    <source>
        <dbReference type="Proteomes" id="UP000286931"/>
    </source>
</evidence>
<keyword evidence="6" id="KW-1185">Reference proteome</keyword>
<evidence type="ECO:0000313" key="5">
    <source>
        <dbReference type="EMBL" id="GCD97016.1"/>
    </source>
</evidence>
<dbReference type="InterPro" id="IPR048846">
    <property type="entry name" value="PaaX-like_central"/>
</dbReference>
<dbReference type="GO" id="GO:0006351">
    <property type="term" value="P:DNA-templated transcription"/>
    <property type="evidence" value="ECO:0007669"/>
    <property type="project" value="InterPro"/>
</dbReference>
<evidence type="ECO:0000259" key="3">
    <source>
        <dbReference type="Pfam" id="PF08223"/>
    </source>
</evidence>
<feature type="domain" description="Transcriptional repressor PaaX-like central Cas2-like" evidence="4">
    <location>
        <begin position="104"/>
        <end position="173"/>
    </location>
</feature>
<dbReference type="InterPro" id="IPR013225">
    <property type="entry name" value="PaaX_C"/>
</dbReference>
<dbReference type="OrthoDB" id="2270427at2"/>
<dbReference type="InterPro" id="IPR036388">
    <property type="entry name" value="WH-like_DNA-bd_sf"/>
</dbReference>
<dbReference type="PIRSF" id="PIRSF020623">
    <property type="entry name" value="PaaX"/>
    <property type="match status" value="1"/>
</dbReference>
<dbReference type="Pfam" id="PF08223">
    <property type="entry name" value="PaaX_C"/>
    <property type="match status" value="1"/>
</dbReference>
<dbReference type="AlphaFoldDB" id="A0A401YQZ4"/>
<feature type="domain" description="Transcriptional repressor PaaX-like C-terminal" evidence="3">
    <location>
        <begin position="188"/>
        <end position="276"/>
    </location>
</feature>
<dbReference type="Gene3D" id="1.10.10.10">
    <property type="entry name" value="Winged helix-like DNA-binding domain superfamily/Winged helix DNA-binding domain"/>
    <property type="match status" value="1"/>
</dbReference>
<proteinExistence type="predicted"/>
<sequence>MRDTATVTAAGGGAGENSPRSLVFDVFGEYVRTDTGYITLQALSRLLEPFDVPPDSLRVLMSRLRREGWFETVKSGRMSLYLPSERGWSLLDEGYARIMGGPHDRWSGDWHMVIFSVPETERATRARLRKRLTWLGFGPLAPSTWISPRDRLAEATEILAAEPDVQYDRLVARSLSPREDRDRAARCWDLDTLAAGYRDYIDRWESALERLRTDPPPPPRAFVVRTRVIHEYRKFLFLDPDLPARLLPRDWPASRAHGLMLEVFATLRDAARRHYRQVTSDMPAPGHGGPATPVRPLPRLP</sequence>
<dbReference type="Gene3D" id="1.20.58.1460">
    <property type="match status" value="1"/>
</dbReference>
<comment type="caution">
    <text evidence="5">The sequence shown here is derived from an EMBL/GenBank/DDBJ whole genome shotgun (WGS) entry which is preliminary data.</text>
</comment>
<evidence type="ECO:0000256" key="1">
    <source>
        <dbReference type="SAM" id="MobiDB-lite"/>
    </source>
</evidence>
<dbReference type="Pfam" id="PF20803">
    <property type="entry name" value="PaaX_M"/>
    <property type="match status" value="1"/>
</dbReference>
<evidence type="ECO:0000259" key="4">
    <source>
        <dbReference type="Pfam" id="PF20803"/>
    </source>
</evidence>
<dbReference type="Pfam" id="PF07848">
    <property type="entry name" value="PaaX"/>
    <property type="match status" value="1"/>
</dbReference>
<accession>A0A401YQZ4</accession>
<protein>
    <submittedName>
        <fullName evidence="5">PaaX family transcriptional regulator</fullName>
    </submittedName>
</protein>